<reference evidence="1 2" key="1">
    <citation type="submission" date="2019-06" db="EMBL/GenBank/DDBJ databases">
        <title>A chromosomal-level reference genome of Carpinus fangiana (Coryloideae, Betulaceae).</title>
        <authorList>
            <person name="Yang X."/>
            <person name="Wang Z."/>
            <person name="Zhang L."/>
            <person name="Hao G."/>
            <person name="Liu J."/>
            <person name="Yang Y."/>
        </authorList>
    </citation>
    <scope>NUCLEOTIDE SEQUENCE [LARGE SCALE GENOMIC DNA]</scope>
    <source>
        <strain evidence="1">Cfa_2016G</strain>
        <tissue evidence="1">Leaf</tissue>
    </source>
</reference>
<evidence type="ECO:0000313" key="1">
    <source>
        <dbReference type="EMBL" id="KAE8077249.1"/>
    </source>
</evidence>
<sequence>MEIVPSAYYESLKRYWRRRRYQRLTNGGKNNRRKLKIARLGGRTRTLTSKGMEFNINIVSPIKLLARFHDAYVDMMIRLASKVGNPNNVGLFGGNRPGTVPLIYKRIASTRRIAAS</sequence>
<dbReference type="AlphaFoldDB" id="A0A5N6REJ6"/>
<dbReference type="Proteomes" id="UP000327013">
    <property type="component" value="Chromosome 6"/>
</dbReference>
<proteinExistence type="predicted"/>
<gene>
    <name evidence="1" type="ORF">FH972_015828</name>
</gene>
<dbReference type="PANTHER" id="PTHR33702">
    <property type="entry name" value="BNAA09G40010D PROTEIN"/>
    <property type="match status" value="1"/>
</dbReference>
<keyword evidence="2" id="KW-1185">Reference proteome</keyword>
<evidence type="ECO:0000313" key="2">
    <source>
        <dbReference type="Proteomes" id="UP000327013"/>
    </source>
</evidence>
<organism evidence="1 2">
    <name type="scientific">Carpinus fangiana</name>
    <dbReference type="NCBI Taxonomy" id="176857"/>
    <lineage>
        <taxon>Eukaryota</taxon>
        <taxon>Viridiplantae</taxon>
        <taxon>Streptophyta</taxon>
        <taxon>Embryophyta</taxon>
        <taxon>Tracheophyta</taxon>
        <taxon>Spermatophyta</taxon>
        <taxon>Magnoliopsida</taxon>
        <taxon>eudicotyledons</taxon>
        <taxon>Gunneridae</taxon>
        <taxon>Pentapetalae</taxon>
        <taxon>rosids</taxon>
        <taxon>fabids</taxon>
        <taxon>Fagales</taxon>
        <taxon>Betulaceae</taxon>
        <taxon>Carpinus</taxon>
    </lineage>
</organism>
<name>A0A5N6REJ6_9ROSI</name>
<protein>
    <submittedName>
        <fullName evidence="1">Uncharacterized protein</fullName>
    </submittedName>
</protein>
<accession>A0A5N6REJ6</accession>
<dbReference type="OrthoDB" id="764584at2759"/>
<dbReference type="EMBL" id="CM017326">
    <property type="protein sequence ID" value="KAE8077249.1"/>
    <property type="molecule type" value="Genomic_DNA"/>
</dbReference>
<dbReference type="PANTHER" id="PTHR33702:SF2">
    <property type="match status" value="1"/>
</dbReference>